<feature type="region of interest" description="Disordered" evidence="1">
    <location>
        <begin position="1"/>
        <end position="28"/>
    </location>
</feature>
<dbReference type="RefSeq" id="WP_135784738.1">
    <property type="nucleotide sequence ID" value="NZ_SRRT01000002.1"/>
</dbReference>
<organism evidence="2 3">
    <name type="scientific">Streptomyces bauhiniae</name>
    <dbReference type="NCBI Taxonomy" id="2340725"/>
    <lineage>
        <taxon>Bacteria</taxon>
        <taxon>Bacillati</taxon>
        <taxon>Actinomycetota</taxon>
        <taxon>Actinomycetes</taxon>
        <taxon>Kitasatosporales</taxon>
        <taxon>Streptomycetaceae</taxon>
        <taxon>Streptomyces</taxon>
    </lineage>
</organism>
<dbReference type="InterPro" id="IPR003673">
    <property type="entry name" value="CoA-Trfase_fam_III"/>
</dbReference>
<protein>
    <submittedName>
        <fullName evidence="2">CoA transferase</fullName>
    </submittedName>
</protein>
<dbReference type="Gene3D" id="3.40.50.10540">
    <property type="entry name" value="Crotonobetainyl-coa:carnitine coa-transferase, domain 1"/>
    <property type="match status" value="1"/>
</dbReference>
<comment type="caution">
    <text evidence="2">The sequence shown here is derived from an EMBL/GenBank/DDBJ whole genome shotgun (WGS) entry which is preliminary data.</text>
</comment>
<evidence type="ECO:0000313" key="2">
    <source>
        <dbReference type="EMBL" id="TGN79397.1"/>
    </source>
</evidence>
<dbReference type="GO" id="GO:0016740">
    <property type="term" value="F:transferase activity"/>
    <property type="evidence" value="ECO:0007669"/>
    <property type="project" value="UniProtKB-KW"/>
</dbReference>
<dbReference type="Proteomes" id="UP000298159">
    <property type="component" value="Unassembled WGS sequence"/>
</dbReference>
<accession>A0A4Z1D9N0</accession>
<dbReference type="InterPro" id="IPR023606">
    <property type="entry name" value="CoA-Trfase_III_dom_1_sf"/>
</dbReference>
<dbReference type="InterPro" id="IPR050509">
    <property type="entry name" value="CoA-transferase_III"/>
</dbReference>
<dbReference type="InterPro" id="IPR044855">
    <property type="entry name" value="CoA-Trfase_III_dom3_sf"/>
</dbReference>
<proteinExistence type="predicted"/>
<dbReference type="PANTHER" id="PTHR48228">
    <property type="entry name" value="SUCCINYL-COA--D-CITRAMALATE COA-TRANSFERASE"/>
    <property type="match status" value="1"/>
</dbReference>
<sequence>MAELTGHKGDRPLAAGRWPGPSPGGADTGAPLHGIRVLDFSAFLPGPFASLVLAEAGADVVRIEPPGSGDPLRSLEPLLGPGRVGAMYAMLNRGKRVLAADMADPGDRASVLRLASAADVVIVQERPGAAERRGLGHAQLSRTNPGLVHCAITGYGSSGPHAERAGYDLAFMADSGLLGAALSPAGVPVLPATSVADIAGGTYPALINILLALHRRERTGRGSALEISMTHNLQALGYRHFVRRQAHGSWPDPREDFLGGGSARYHLYPTAEGRFVAVYALHDRSWERLVTVLGLTPDATGDSNGRDAVGLLTDVFLRHPVTHWRDVFAATGVKATVVSHFGEAEQAGLIDTDSADRVRCGDDEVGTLPSIVAPCLRRPPGTLNCPDFAELDQGV</sequence>
<reference evidence="2 3" key="1">
    <citation type="submission" date="2019-04" db="EMBL/GenBank/DDBJ databases">
        <title>Streptomyces sp. nov. Bv016 isolated from bark of Buahinia variegata.</title>
        <authorList>
            <person name="Kanchanasin P."/>
            <person name="Tanasupawat S."/>
            <person name="Yuki M."/>
            <person name="Kudo T."/>
        </authorList>
    </citation>
    <scope>NUCLEOTIDE SEQUENCE [LARGE SCALE GENOMIC DNA]</scope>
    <source>
        <strain evidence="2 3">Bv016</strain>
    </source>
</reference>
<dbReference type="GeneID" id="95447363"/>
<dbReference type="Gene3D" id="3.30.1540.10">
    <property type="entry name" value="formyl-coa transferase, domain 3"/>
    <property type="match status" value="1"/>
</dbReference>
<evidence type="ECO:0000256" key="1">
    <source>
        <dbReference type="SAM" id="MobiDB-lite"/>
    </source>
</evidence>
<dbReference type="SUPFAM" id="SSF89796">
    <property type="entry name" value="CoA-transferase family III (CaiB/BaiF)"/>
    <property type="match status" value="1"/>
</dbReference>
<keyword evidence="3" id="KW-1185">Reference proteome</keyword>
<dbReference type="EMBL" id="SRRT01000002">
    <property type="protein sequence ID" value="TGN79397.1"/>
    <property type="molecule type" value="Genomic_DNA"/>
</dbReference>
<keyword evidence="2" id="KW-0808">Transferase</keyword>
<dbReference type="AlphaFoldDB" id="A0A4Z1D9N0"/>
<evidence type="ECO:0000313" key="3">
    <source>
        <dbReference type="Proteomes" id="UP000298159"/>
    </source>
</evidence>
<feature type="compositionally biased region" description="Basic and acidic residues" evidence="1">
    <location>
        <begin position="1"/>
        <end position="11"/>
    </location>
</feature>
<gene>
    <name evidence="2" type="ORF">E5083_07100</name>
</gene>
<name>A0A4Z1D9N0_9ACTN</name>
<dbReference type="PANTHER" id="PTHR48228:SF5">
    <property type="entry name" value="ALPHA-METHYLACYL-COA RACEMASE"/>
    <property type="match status" value="1"/>
</dbReference>
<dbReference type="Pfam" id="PF02515">
    <property type="entry name" value="CoA_transf_3"/>
    <property type="match status" value="1"/>
</dbReference>